<dbReference type="RefSeq" id="XP_037156051.1">
    <property type="nucleotide sequence ID" value="XM_037298715.1"/>
</dbReference>
<protein>
    <submittedName>
        <fullName evidence="1">Uncharacterized protein</fullName>
    </submittedName>
</protein>
<dbReference type="GeneID" id="59336242"/>
<comment type="caution">
    <text evidence="1">The sequence shown here is derived from an EMBL/GenBank/DDBJ whole genome shotgun (WGS) entry which is preliminary data.</text>
</comment>
<sequence>MSLRRHVCRLPLRLKAPKDHVWISEDVLNSAMHRFAHGRIPRRHVGLAPGPLEARKRASKRRMMNLAQVGDGGGFDPSVLPGLGAPERAEWKWQSPTLLLPQRPDEAAPLPSWLTDPPPIVADERVEKTKKDEDIEGVKNEEDLEQRHAHLRRKGLLVNPGFWEDLKKCRDVDGLYNWAADYGIDFRMFPKLVFSSLCHAGQPLPVLLHALEDAALGTPGNLNFLLDWQLRKGEREGRLRIRLKSDDMILLQQWMRRQLYLGLKTEKDILVFLRFVSRVSDAASDESLKCNFIASIVEGLQASSVFGFKDLGPETQSRLLESITRGPLTRQSLDLGSSLIEAMQQSQLEGTDQKISAFIGGVVHACASLREHQKRETRFLEVMPRALEMIGGLPQELACSVILITTEALTNDHIRMPAIKAGTMQLLYTWWSAIFMTNILSFGRKIPLKTQIELFLSTQEPKVAVPYLQQLDDPEKARFILRYWVGPKTRSGRSRARYLFDGFCSTKGTDSPWVSMFQAARKCAQESSEPLDVCIKRVFKVLQMLRQSEAIIEVIKQARKLHAIIDESDVVYTIREHSREQPHLAERMFHFYPRLRLERCPELAERMILNPRSHPSTALYYMQSRRSRFPVDREGVSNFRIQLLDRMALAYSTVLHITPRMALRKVHKCYTQHMKERLGPPSVMMARALTRAGLIRPLQAGRWVNTTLVRWILSVIRSTESADVADQVDEIVYRWRAANAKKIRAASLANRRARYYAIEHSMDFRVRTKWSNHYRGDEKIYTPLKNPLQLD</sequence>
<dbReference type="Proteomes" id="UP000593566">
    <property type="component" value="Unassembled WGS sequence"/>
</dbReference>
<organism evidence="1 2">
    <name type="scientific">Letharia lupina</name>
    <dbReference type="NCBI Taxonomy" id="560253"/>
    <lineage>
        <taxon>Eukaryota</taxon>
        <taxon>Fungi</taxon>
        <taxon>Dikarya</taxon>
        <taxon>Ascomycota</taxon>
        <taxon>Pezizomycotina</taxon>
        <taxon>Lecanoromycetes</taxon>
        <taxon>OSLEUM clade</taxon>
        <taxon>Lecanoromycetidae</taxon>
        <taxon>Lecanorales</taxon>
        <taxon>Lecanorineae</taxon>
        <taxon>Parmeliaceae</taxon>
        <taxon>Letharia</taxon>
    </lineage>
</organism>
<gene>
    <name evidence="1" type="ORF">HO133_007845</name>
</gene>
<accession>A0A8H6CR92</accession>
<evidence type="ECO:0000313" key="1">
    <source>
        <dbReference type="EMBL" id="KAF6228117.1"/>
    </source>
</evidence>
<dbReference type="EMBL" id="JACCJB010000004">
    <property type="protein sequence ID" value="KAF6228117.1"/>
    <property type="molecule type" value="Genomic_DNA"/>
</dbReference>
<dbReference type="AlphaFoldDB" id="A0A8H6CR92"/>
<name>A0A8H6CR92_9LECA</name>
<evidence type="ECO:0000313" key="2">
    <source>
        <dbReference type="Proteomes" id="UP000593566"/>
    </source>
</evidence>
<proteinExistence type="predicted"/>
<keyword evidence="2" id="KW-1185">Reference proteome</keyword>
<reference evidence="1 2" key="1">
    <citation type="journal article" date="2020" name="Genomics">
        <title>Complete, high-quality genomes from long-read metagenomic sequencing of two wolf lichen thalli reveals enigmatic genome architecture.</title>
        <authorList>
            <person name="McKenzie S.K."/>
            <person name="Walston R.F."/>
            <person name="Allen J.L."/>
        </authorList>
    </citation>
    <scope>NUCLEOTIDE SEQUENCE [LARGE SCALE GENOMIC DNA]</scope>
    <source>
        <strain evidence="1">WasteWater1</strain>
    </source>
</reference>